<dbReference type="AlphaFoldDB" id="Q1K2T5"/>
<sequence>MRKYQLTINKKSITVNLKELTAEAAEVEVNGTRYQVTIEDIHQDEETMTGPTSRSLTRPVNAVTPSAQTSPTQGDQSGSVCAPIPGSIIAVLVKTGDEVQAGQPLFKMEAMKMENEINSRVNGTVAAIHVQQGDSVAQGQEILLIEVKPPRRRQSDLKD</sequence>
<dbReference type="PROSITE" id="PS00188">
    <property type="entry name" value="BIOTIN"/>
    <property type="match status" value="1"/>
</dbReference>
<proteinExistence type="predicted"/>
<dbReference type="Proteomes" id="UP000005695">
    <property type="component" value="Unassembled WGS sequence"/>
</dbReference>
<keyword evidence="1" id="KW-0092">Biotin</keyword>
<dbReference type="InterPro" id="IPR011053">
    <property type="entry name" value="Single_hybrid_motif"/>
</dbReference>
<keyword evidence="5" id="KW-1185">Reference proteome</keyword>
<dbReference type="InterPro" id="IPR000089">
    <property type="entry name" value="Biotin_lipoyl"/>
</dbReference>
<dbReference type="OrthoDB" id="9769961at2"/>
<name>Q1K2T5_DESA6</name>
<dbReference type="PANTHER" id="PTHR45266:SF3">
    <property type="entry name" value="OXALOACETATE DECARBOXYLASE ALPHA CHAIN"/>
    <property type="match status" value="1"/>
</dbReference>
<evidence type="ECO:0000313" key="4">
    <source>
        <dbReference type="EMBL" id="EAT16796.1"/>
    </source>
</evidence>
<reference evidence="4" key="2">
    <citation type="submission" date="2006-05" db="EMBL/GenBank/DDBJ databases">
        <title>Sequencing of the draft genome and assembly of Desulfuromonas acetoxidans DSM 684.</title>
        <authorList>
            <consortium name="US DOE Joint Genome Institute (JGI-PGF)"/>
            <person name="Copeland A."/>
            <person name="Lucas S."/>
            <person name="Lapidus A."/>
            <person name="Barry K."/>
            <person name="Detter J.C."/>
            <person name="Glavina del Rio T."/>
            <person name="Hammon N."/>
            <person name="Israni S."/>
            <person name="Dalin E."/>
            <person name="Tice H."/>
            <person name="Bruce D."/>
            <person name="Pitluck S."/>
            <person name="Richardson P."/>
        </authorList>
    </citation>
    <scope>NUCLEOTIDE SEQUENCE [LARGE SCALE GENOMIC DNA]</scope>
    <source>
        <strain evidence="4">DSM 684</strain>
    </source>
</reference>
<comment type="caution">
    <text evidence="4">The sequence shown here is derived from an EMBL/GenBank/DDBJ whole genome shotgun (WGS) entry which is preliminary data.</text>
</comment>
<feature type="region of interest" description="Disordered" evidence="2">
    <location>
        <begin position="45"/>
        <end position="80"/>
    </location>
</feature>
<dbReference type="SUPFAM" id="SSF51230">
    <property type="entry name" value="Single hybrid motif"/>
    <property type="match status" value="1"/>
</dbReference>
<feature type="compositionally biased region" description="Polar residues" evidence="2">
    <location>
        <begin position="49"/>
        <end position="79"/>
    </location>
</feature>
<dbReference type="EMBL" id="AAEW02000003">
    <property type="protein sequence ID" value="EAT16796.1"/>
    <property type="molecule type" value="Genomic_DNA"/>
</dbReference>
<evidence type="ECO:0000256" key="2">
    <source>
        <dbReference type="SAM" id="MobiDB-lite"/>
    </source>
</evidence>
<evidence type="ECO:0000259" key="3">
    <source>
        <dbReference type="PROSITE" id="PS50968"/>
    </source>
</evidence>
<feature type="domain" description="Lipoyl-binding" evidence="3">
    <location>
        <begin position="70"/>
        <end position="146"/>
    </location>
</feature>
<protein>
    <submittedName>
        <fullName evidence="4">Biotin/lipoyl attachment</fullName>
    </submittedName>
</protein>
<dbReference type="InterPro" id="IPR001882">
    <property type="entry name" value="Biotin_BS"/>
</dbReference>
<dbReference type="RefSeq" id="WP_005998240.1">
    <property type="nucleotide sequence ID" value="NZ_AAEW02000003.1"/>
</dbReference>
<dbReference type="PROSITE" id="PS50968">
    <property type="entry name" value="BIOTINYL_LIPOYL"/>
    <property type="match status" value="1"/>
</dbReference>
<organism evidence="4 5">
    <name type="scientific">Desulfuromonas acetoxidans (strain DSM 684 / 11070)</name>
    <dbReference type="NCBI Taxonomy" id="281689"/>
    <lineage>
        <taxon>Bacteria</taxon>
        <taxon>Pseudomonadati</taxon>
        <taxon>Thermodesulfobacteriota</taxon>
        <taxon>Desulfuromonadia</taxon>
        <taxon>Desulfuromonadales</taxon>
        <taxon>Desulfuromonadaceae</taxon>
        <taxon>Desulfuromonas</taxon>
    </lineage>
</organism>
<dbReference type="PANTHER" id="PTHR45266">
    <property type="entry name" value="OXALOACETATE DECARBOXYLASE ALPHA CHAIN"/>
    <property type="match status" value="1"/>
</dbReference>
<gene>
    <name evidence="4" type="ORF">Dace_2048</name>
</gene>
<dbReference type="InterPro" id="IPR050709">
    <property type="entry name" value="Biotin_Carboxyl_Carrier/Decarb"/>
</dbReference>
<dbReference type="FunFam" id="2.40.50.100:FF:000003">
    <property type="entry name" value="Acetyl-CoA carboxylase biotin carboxyl carrier protein"/>
    <property type="match status" value="1"/>
</dbReference>
<accession>Q1K2T5</accession>
<dbReference type="Pfam" id="PF00364">
    <property type="entry name" value="Biotin_lipoyl"/>
    <property type="match status" value="1"/>
</dbReference>
<evidence type="ECO:0000313" key="5">
    <source>
        <dbReference type="Proteomes" id="UP000005695"/>
    </source>
</evidence>
<evidence type="ECO:0000256" key="1">
    <source>
        <dbReference type="ARBA" id="ARBA00023267"/>
    </source>
</evidence>
<dbReference type="CDD" id="cd06850">
    <property type="entry name" value="biotinyl_domain"/>
    <property type="match status" value="1"/>
</dbReference>
<reference evidence="4" key="1">
    <citation type="submission" date="2006-05" db="EMBL/GenBank/DDBJ databases">
        <title>Annotation of the draft genome assembly of Desulfuromonas acetoxidans DSM 684.</title>
        <authorList>
            <consortium name="US DOE Joint Genome Institute (JGI-ORNL)"/>
            <person name="Larimer F."/>
            <person name="Land M."/>
            <person name="Hauser L."/>
        </authorList>
    </citation>
    <scope>NUCLEOTIDE SEQUENCE [LARGE SCALE GENOMIC DNA]</scope>
    <source>
        <strain evidence="4">DSM 684</strain>
    </source>
</reference>
<dbReference type="Gene3D" id="2.40.50.100">
    <property type="match status" value="1"/>
</dbReference>